<evidence type="ECO:0000313" key="5">
    <source>
        <dbReference type="EMBL" id="QEE29431.1"/>
    </source>
</evidence>
<dbReference type="SUPFAM" id="SSF56935">
    <property type="entry name" value="Porins"/>
    <property type="match status" value="1"/>
</dbReference>
<accession>A0A5B9EG62</accession>
<dbReference type="InterPro" id="IPR036942">
    <property type="entry name" value="Beta-barrel_TonB_sf"/>
</dbReference>
<dbReference type="EMBL" id="CP042806">
    <property type="protein sequence ID" value="QEE29431.1"/>
    <property type="molecule type" value="Genomic_DNA"/>
</dbReference>
<name>A0A5B9EG62_9BACT</name>
<proteinExistence type="predicted"/>
<dbReference type="Gene3D" id="2.60.40.1120">
    <property type="entry name" value="Carboxypeptidase-like, regulatory domain"/>
    <property type="match status" value="1"/>
</dbReference>
<dbReference type="OrthoDB" id="9758870at2"/>
<feature type="domain" description="TonB-dependent transporter Oar-like beta-barrel" evidence="4">
    <location>
        <begin position="267"/>
        <end position="354"/>
    </location>
</feature>
<organism evidence="5 6">
    <name type="scientific">Terriglobus albidus</name>
    <dbReference type="NCBI Taxonomy" id="1592106"/>
    <lineage>
        <taxon>Bacteria</taxon>
        <taxon>Pseudomonadati</taxon>
        <taxon>Acidobacteriota</taxon>
        <taxon>Terriglobia</taxon>
        <taxon>Terriglobales</taxon>
        <taxon>Acidobacteriaceae</taxon>
        <taxon>Terriglobus</taxon>
    </lineage>
</organism>
<dbReference type="SUPFAM" id="SSF49464">
    <property type="entry name" value="Carboxypeptidase regulatory domain-like"/>
    <property type="match status" value="1"/>
</dbReference>
<sequence>MLRGVPIFAHSGGPMPQLLRFSPGLLRHQVARTMVIFMICIAGAICGHAQVGANLSGSVKDTTGAVIAGASVTITNLATGEARILESGSQGEYRAVNLPPAQYSIAVQAKGFGNSKKTVELLVGSELTADMELGTAGTSEVVSVEAGGADTLIETTKSQPSAVVDNRQLAVLPVLNRSFLAVAQTMPGVAPIGAMSITQKFAVSKFGGNADQRNGYTTIIDGTPLDDSTWGTPIINISQDAIQEFKVYQHQFDAQYGHALNAVVNVVTLSGGSKYNGTMYYFGRNANLNATNAMATTKPPYTLLRTGATTGGPVPKLSGTHFFGSFEYLRIGSAQITALPGSNSFAAQQNGNFPFTQWESIGDTKVDHTFSASHSAYARYAYDHQYLPSGGPVNSANNTTDNSIAHSLVFEDDYVISPKIVNTARYYYLSHNLFTTPSNYDTEVVRPSYSFGQNPTLPQYFPRTNHTIGDTLFLSGAKNDIKIGGEATKVYSTYQSHYYEHGQFTFTTDAPFDINNSATWPTLFVQQSNGNYYYRQLQYSAFIQDDFKATPRLTLNLGFRYDFNTNLRNNKFYTGLLNNSFFAGINSFISSDRGSDFVGGMQPRFGFAYNVDGRGKLIVKGGFGIYQTRMRPYWGLQDQTQTLGAAVNITDPNQLKNYPNIPAVLNGKSLDDYVNTGGARAANTLANNFALPYTMSYTVGVGWQIDNKSSLNVTFVHDRTAREIATHDLNLPATGVIKLPNTSTTLPSGTSLASRPVSRFSQFGSVFNDGSSRYDALELQYRTRPKYLETLVVSYAYSRSMINSTTYYSQYVGTQRTPQNYSYNPTDTPNNLSISAASKEFFHGFKMSTIFRGLSGSPYATSAGYDLDGDGQATNDRPRGLSQYVGRGDIDGQLGIINAYRTRPCAFLYYATATCSLAGATRTIARSDLVPDATLTWDARITKVFHLGDRMVLEGFFEGFNLANHPTRYSPNSSMNSSSYMIPTAALDPRQLQWGTRFRY</sequence>
<dbReference type="Pfam" id="PF25183">
    <property type="entry name" value="OMP_b-brl_4"/>
    <property type="match status" value="2"/>
</dbReference>
<feature type="domain" description="TonB-dependent transporter Oar-like beta-barrel" evidence="4">
    <location>
        <begin position="361"/>
        <end position="993"/>
    </location>
</feature>
<keyword evidence="3" id="KW-0998">Cell outer membrane</keyword>
<dbReference type="Pfam" id="PF13620">
    <property type="entry name" value="CarboxypepD_reg"/>
    <property type="match status" value="1"/>
</dbReference>
<reference evidence="5 6" key="1">
    <citation type="submission" date="2019-08" db="EMBL/GenBank/DDBJ databases">
        <title>Complete genome sequence of Terriglobus albidus strain ORNL.</title>
        <authorList>
            <person name="Podar M."/>
        </authorList>
    </citation>
    <scope>NUCLEOTIDE SEQUENCE [LARGE SCALE GENOMIC DNA]</scope>
    <source>
        <strain evidence="5 6">ORNL</strain>
    </source>
</reference>
<evidence type="ECO:0000256" key="2">
    <source>
        <dbReference type="ARBA" id="ARBA00023136"/>
    </source>
</evidence>
<keyword evidence="6" id="KW-1185">Reference proteome</keyword>
<keyword evidence="2" id="KW-0472">Membrane</keyword>
<gene>
    <name evidence="5" type="ORF">FTW19_16350</name>
</gene>
<dbReference type="InterPro" id="IPR008969">
    <property type="entry name" value="CarboxyPept-like_regulatory"/>
</dbReference>
<evidence type="ECO:0000313" key="6">
    <source>
        <dbReference type="Proteomes" id="UP000321820"/>
    </source>
</evidence>
<evidence type="ECO:0000259" key="4">
    <source>
        <dbReference type="Pfam" id="PF25183"/>
    </source>
</evidence>
<dbReference type="Gene3D" id="2.40.170.20">
    <property type="entry name" value="TonB-dependent receptor, beta-barrel domain"/>
    <property type="match status" value="1"/>
</dbReference>
<dbReference type="AlphaFoldDB" id="A0A5B9EG62"/>
<dbReference type="GO" id="GO:0009279">
    <property type="term" value="C:cell outer membrane"/>
    <property type="evidence" value="ECO:0007669"/>
    <property type="project" value="UniProtKB-SubCell"/>
</dbReference>
<dbReference type="Proteomes" id="UP000321820">
    <property type="component" value="Chromosome"/>
</dbReference>
<keyword evidence="5" id="KW-0675">Receptor</keyword>
<evidence type="ECO:0000256" key="3">
    <source>
        <dbReference type="ARBA" id="ARBA00023237"/>
    </source>
</evidence>
<comment type="subcellular location">
    <subcellularLocation>
        <location evidence="1">Cell outer membrane</location>
    </subcellularLocation>
</comment>
<dbReference type="KEGG" id="talb:FTW19_16350"/>
<dbReference type="InterPro" id="IPR057601">
    <property type="entry name" value="Oar-like_b-barrel"/>
</dbReference>
<evidence type="ECO:0000256" key="1">
    <source>
        <dbReference type="ARBA" id="ARBA00004442"/>
    </source>
</evidence>
<protein>
    <submittedName>
        <fullName evidence="5">TonB-dependent receptor</fullName>
    </submittedName>
</protein>